<accession>A0A2C6LLG0</accession>
<keyword evidence="2" id="KW-1185">Reference proteome</keyword>
<evidence type="ECO:0000313" key="1">
    <source>
        <dbReference type="EMBL" id="PHJ39430.1"/>
    </source>
</evidence>
<reference evidence="1 2" key="1">
    <citation type="submission" date="2013-09" db="EMBL/GenBank/DDBJ databases">
        <title>Biodegradation of hydrocarbons in the deep terrestrial subsurface : characterization of a microbial consortium composed of two Desulfotomaculum species originating from a deep geological formation.</title>
        <authorList>
            <person name="Aullo T."/>
            <person name="Berlendis S."/>
            <person name="Lascourreges J.-F."/>
            <person name="Dessort D."/>
            <person name="Saint-Laurent S."/>
            <person name="Schraauwers B."/>
            <person name="Mas J."/>
            <person name="Magot M."/>
            <person name="Ranchou-Peyruse A."/>
        </authorList>
    </citation>
    <scope>NUCLEOTIDE SEQUENCE [LARGE SCALE GENOMIC DNA]</scope>
    <source>
        <strain evidence="1 2">Bs107</strain>
    </source>
</reference>
<gene>
    <name evidence="1" type="ORF">P378_03210</name>
</gene>
<dbReference type="Proteomes" id="UP000222564">
    <property type="component" value="Unassembled WGS sequence"/>
</dbReference>
<dbReference type="OrthoDB" id="5756833at2"/>
<evidence type="ECO:0000313" key="2">
    <source>
        <dbReference type="Proteomes" id="UP000222564"/>
    </source>
</evidence>
<organism evidence="1 2">
    <name type="scientific">Desulforamulus profundi</name>
    <dbReference type="NCBI Taxonomy" id="1383067"/>
    <lineage>
        <taxon>Bacteria</taxon>
        <taxon>Bacillati</taxon>
        <taxon>Bacillota</taxon>
        <taxon>Clostridia</taxon>
        <taxon>Eubacteriales</taxon>
        <taxon>Peptococcaceae</taxon>
        <taxon>Desulforamulus</taxon>
    </lineage>
</organism>
<dbReference type="RefSeq" id="WP_099082199.1">
    <property type="nucleotide sequence ID" value="NZ_AWQQ01000020.1"/>
</dbReference>
<name>A0A2C6LLG0_9FIRM</name>
<dbReference type="AlphaFoldDB" id="A0A2C6LLG0"/>
<sequence length="120" mass="13152">MFSEYIAWLKAFLPKAGVPLSELVVNLHVLMEVLKGTLPPVMAEVACSYVENGLKQLPQFSEELPSFIRMLKKNGLRMVATCVAGELHEIGIRMAADAYAKDAMEAITVANQLVNMGEKA</sequence>
<protein>
    <submittedName>
        <fullName evidence="1">Uncharacterized protein</fullName>
    </submittedName>
</protein>
<comment type="caution">
    <text evidence="1">The sequence shown here is derived from an EMBL/GenBank/DDBJ whole genome shotgun (WGS) entry which is preliminary data.</text>
</comment>
<dbReference type="EMBL" id="AWQQ01000020">
    <property type="protein sequence ID" value="PHJ39430.1"/>
    <property type="molecule type" value="Genomic_DNA"/>
</dbReference>
<proteinExistence type="predicted"/>